<comment type="caution">
    <text evidence="5">The sequence shown here is derived from an EMBL/GenBank/DDBJ whole genome shotgun (WGS) entry which is preliminary data.</text>
</comment>
<dbReference type="Proteomes" id="UP000225108">
    <property type="component" value="Unassembled WGS sequence"/>
</dbReference>
<name>A0A2G3PIM9_WILMA</name>
<evidence type="ECO:0000256" key="2">
    <source>
        <dbReference type="ARBA" id="ARBA00006411"/>
    </source>
</evidence>
<proteinExistence type="inferred from homology"/>
<dbReference type="EMBL" id="PEBD01000010">
    <property type="protein sequence ID" value="PHV65655.1"/>
    <property type="molecule type" value="Genomic_DNA"/>
</dbReference>
<accession>A0A2G3PIM9</accession>
<comment type="similarity">
    <text evidence="2">Belongs to the EspG family.</text>
</comment>
<sequence>MTPMWIKDIAPEYHLALSDIDYLAQVLDIQTWPTVLDVTPIHDTAVERAAAHASASRKLLDAGITSRDACSTAGVTEPLADALTVLANPDAVVELRRYGIEMSARMCLARSGGRHVVAHRLPDGLRIRMLGTVDASEVGPLIAAELGAMPVADVQSISAPAAELRERLDRAATAADYADALYAVGATHADAARYAAAFESCVGHAEIIAREAGPGRNLRTSGAVAVYDTARGRIVASPTMSPDGRIWTTLSAGTPHRIAQATDLLMETLPTGRWMP</sequence>
<keyword evidence="3" id="KW-0963">Cytoplasm</keyword>
<evidence type="ECO:0000256" key="1">
    <source>
        <dbReference type="ARBA" id="ARBA00004496"/>
    </source>
</evidence>
<organism evidence="5 6">
    <name type="scientific">Williamsia marianensis</name>
    <dbReference type="NCBI Taxonomy" id="85044"/>
    <lineage>
        <taxon>Bacteria</taxon>
        <taxon>Bacillati</taxon>
        <taxon>Actinomycetota</taxon>
        <taxon>Actinomycetes</taxon>
        <taxon>Mycobacteriales</taxon>
        <taxon>Nocardiaceae</taxon>
        <taxon>Williamsia</taxon>
    </lineage>
</organism>
<dbReference type="InterPro" id="IPR025734">
    <property type="entry name" value="EspG"/>
</dbReference>
<evidence type="ECO:0000313" key="6">
    <source>
        <dbReference type="Proteomes" id="UP000225108"/>
    </source>
</evidence>
<dbReference type="Pfam" id="PF14011">
    <property type="entry name" value="ESX-1_EspG"/>
    <property type="match status" value="1"/>
</dbReference>
<reference evidence="5 6" key="1">
    <citation type="submission" date="2017-10" db="EMBL/GenBank/DDBJ databases">
        <title>The draft genome sequence of Williamsia sp. BULT 1.1 isolated from the semi-arid grassland soils from South Africa.</title>
        <authorList>
            <person name="Kabwe M.H."/>
            <person name="Govender N."/>
            <person name="Mutseka Lunga P."/>
            <person name="Vikram S."/>
            <person name="Makhalanyane T.P."/>
        </authorList>
    </citation>
    <scope>NUCLEOTIDE SEQUENCE [LARGE SCALE GENOMIC DNA]</scope>
    <source>
        <strain evidence="5 6">BULT 1.1</strain>
    </source>
</reference>
<evidence type="ECO:0000313" key="5">
    <source>
        <dbReference type="EMBL" id="PHV65655.1"/>
    </source>
</evidence>
<protein>
    <submittedName>
        <fullName evidence="5">ESX secretion-associated protein EspG</fullName>
    </submittedName>
</protein>
<evidence type="ECO:0000256" key="4">
    <source>
        <dbReference type="ARBA" id="ARBA00023186"/>
    </source>
</evidence>
<gene>
    <name evidence="5" type="ORF">CSW57_18125</name>
</gene>
<comment type="subcellular location">
    <subcellularLocation>
        <location evidence="1">Cytoplasm</location>
    </subcellularLocation>
</comment>
<keyword evidence="4" id="KW-0143">Chaperone</keyword>
<evidence type="ECO:0000256" key="3">
    <source>
        <dbReference type="ARBA" id="ARBA00022490"/>
    </source>
</evidence>
<dbReference type="AlphaFoldDB" id="A0A2G3PIM9"/>